<sequence length="350" mass="37740">MKSYTAAIIIGTITTQQSAAFQPSISRRALLSNIATTAGAATVLVPTLASAAEPKAGKKELLRGGKNASDALHNGTDLNPKEGAVAASLMEKMGMASDSVQGSDPSPDGVKNLESLLADAKVFTPVLGMGQGSAAFSSISTPRTAHKVRISSLLMMSADVESETTIADIEEITTFASKNGVDLKFTTNPTRGYRGVAVSKKDPENILGYIEGFIRPAGKVLHADKMEIFKSALYSARRENDSFTGGGTYLGPGLLIAFVCLLHGIENGCQTIEFLAIDDAEFQHKRLIRYYKTAGFEEVRYVGEELKDIPDRLVWGGCGTLMTNDIEQVLQKWTRIIRGANRRMERENNE</sequence>
<evidence type="ECO:0000313" key="2">
    <source>
        <dbReference type="Proteomes" id="UP001224775"/>
    </source>
</evidence>
<evidence type="ECO:0000313" key="1">
    <source>
        <dbReference type="EMBL" id="KAK1740465.1"/>
    </source>
</evidence>
<dbReference type="PANTHER" id="PTHR36897:SF2">
    <property type="entry name" value="OS10G0350800 PROTEIN"/>
    <property type="match status" value="1"/>
</dbReference>
<proteinExistence type="predicted"/>
<reference evidence="1" key="1">
    <citation type="submission" date="2023-06" db="EMBL/GenBank/DDBJ databases">
        <title>Survivors Of The Sea: Transcriptome response of Skeletonema marinoi to long-term dormancy.</title>
        <authorList>
            <person name="Pinder M.I.M."/>
            <person name="Kourtchenko O."/>
            <person name="Robertson E.K."/>
            <person name="Larsson T."/>
            <person name="Maumus F."/>
            <person name="Osuna-Cruz C.M."/>
            <person name="Vancaester E."/>
            <person name="Stenow R."/>
            <person name="Vandepoele K."/>
            <person name="Ploug H."/>
            <person name="Bruchert V."/>
            <person name="Godhe A."/>
            <person name="Topel M."/>
        </authorList>
    </citation>
    <scope>NUCLEOTIDE SEQUENCE</scope>
    <source>
        <strain evidence="1">R05AC</strain>
    </source>
</reference>
<organism evidence="1 2">
    <name type="scientific">Skeletonema marinoi</name>
    <dbReference type="NCBI Taxonomy" id="267567"/>
    <lineage>
        <taxon>Eukaryota</taxon>
        <taxon>Sar</taxon>
        <taxon>Stramenopiles</taxon>
        <taxon>Ochrophyta</taxon>
        <taxon>Bacillariophyta</taxon>
        <taxon>Coscinodiscophyceae</taxon>
        <taxon>Thalassiosirophycidae</taxon>
        <taxon>Thalassiosirales</taxon>
        <taxon>Skeletonemataceae</taxon>
        <taxon>Skeletonema</taxon>
        <taxon>Skeletonema marinoi-dohrnii complex</taxon>
    </lineage>
</organism>
<keyword evidence="2" id="KW-1185">Reference proteome</keyword>
<name>A0AAD8Y8G1_9STRA</name>
<gene>
    <name evidence="1" type="ORF">QTG54_008560</name>
</gene>
<dbReference type="EMBL" id="JATAAI010000015">
    <property type="protein sequence ID" value="KAK1740465.1"/>
    <property type="molecule type" value="Genomic_DNA"/>
</dbReference>
<dbReference type="PANTHER" id="PTHR36897">
    <property type="entry name" value="OS10G0351100-LIKE PROTEIN"/>
    <property type="match status" value="1"/>
</dbReference>
<accession>A0AAD8Y8G1</accession>
<comment type="caution">
    <text evidence="1">The sequence shown here is derived from an EMBL/GenBank/DDBJ whole genome shotgun (WGS) entry which is preliminary data.</text>
</comment>
<protein>
    <submittedName>
        <fullName evidence="1">Uncharacterized protein</fullName>
    </submittedName>
</protein>
<dbReference type="Proteomes" id="UP001224775">
    <property type="component" value="Unassembled WGS sequence"/>
</dbReference>
<dbReference type="AlphaFoldDB" id="A0AAD8Y8G1"/>